<reference evidence="2 3" key="1">
    <citation type="submission" date="2024-09" db="EMBL/GenBank/DDBJ databases">
        <title>Floridaenema gen nov. (Aerosakkonemataceae, Aerosakkonematales ord. nov., Cyanobacteria) from benthic tropical and subtropical fresh waters, with the description of four new species.</title>
        <authorList>
            <person name="Moretto J.A."/>
            <person name="Berthold D.E."/>
            <person name="Lefler F.W."/>
            <person name="Huang I.-S."/>
            <person name="Laughinghouse H. IV."/>
        </authorList>
    </citation>
    <scope>NUCLEOTIDE SEQUENCE [LARGE SCALE GENOMIC DNA]</scope>
    <source>
        <strain evidence="2 3">BLCC-F46</strain>
    </source>
</reference>
<proteinExistence type="predicted"/>
<organism evidence="2 3">
    <name type="scientific">Floridaenema aerugineum BLCC-F46</name>
    <dbReference type="NCBI Taxonomy" id="3153654"/>
    <lineage>
        <taxon>Bacteria</taxon>
        <taxon>Bacillati</taxon>
        <taxon>Cyanobacteriota</taxon>
        <taxon>Cyanophyceae</taxon>
        <taxon>Oscillatoriophycideae</taxon>
        <taxon>Aerosakkonematales</taxon>
        <taxon>Aerosakkonemataceae</taxon>
        <taxon>Floridanema</taxon>
        <taxon>Floridanema aerugineum</taxon>
    </lineage>
</organism>
<dbReference type="RefSeq" id="WP_413270083.1">
    <property type="nucleotide sequence ID" value="NZ_JBHFNQ010000065.1"/>
</dbReference>
<evidence type="ECO:0000313" key="2">
    <source>
        <dbReference type="EMBL" id="MFB2876969.1"/>
    </source>
</evidence>
<name>A0ABV4X2G6_9CYAN</name>
<dbReference type="InterPro" id="IPR019657">
    <property type="entry name" value="ComFB"/>
</dbReference>
<dbReference type="EMBL" id="JBHFNQ010000065">
    <property type="protein sequence ID" value="MFB2876969.1"/>
    <property type="molecule type" value="Genomic_DNA"/>
</dbReference>
<dbReference type="Proteomes" id="UP001576774">
    <property type="component" value="Unassembled WGS sequence"/>
</dbReference>
<feature type="compositionally biased region" description="Basic and acidic residues" evidence="1">
    <location>
        <begin position="99"/>
        <end position="112"/>
    </location>
</feature>
<comment type="caution">
    <text evidence="2">The sequence shown here is derived from an EMBL/GenBank/DDBJ whole genome shotgun (WGS) entry which is preliminary data.</text>
</comment>
<evidence type="ECO:0000313" key="3">
    <source>
        <dbReference type="Proteomes" id="UP001576774"/>
    </source>
</evidence>
<keyword evidence="3" id="KW-1185">Reference proteome</keyword>
<sequence>MEAIVIEEVERKIEKLPPHLAKYINPAQVVAYALNRLPSLYATSEEGWRRQQLKARTELKNQIIMAVRQGFAAVQKDPLKVTTPLKKRGNLDIASHNLEGNHRTGEKKYLLR</sequence>
<gene>
    <name evidence="2" type="ORF">ACE1CC_08735</name>
</gene>
<accession>A0ABV4X2G6</accession>
<feature type="region of interest" description="Disordered" evidence="1">
    <location>
        <begin position="93"/>
        <end position="112"/>
    </location>
</feature>
<dbReference type="Pfam" id="PF10719">
    <property type="entry name" value="ComFB"/>
    <property type="match status" value="1"/>
</dbReference>
<evidence type="ECO:0000256" key="1">
    <source>
        <dbReference type="SAM" id="MobiDB-lite"/>
    </source>
</evidence>
<protein>
    <submittedName>
        <fullName evidence="2">Late competence development ComFB family protein</fullName>
    </submittedName>
</protein>